<evidence type="ECO:0000313" key="2">
    <source>
        <dbReference type="Proteomes" id="UP000199421"/>
    </source>
</evidence>
<dbReference type="SFLD" id="SFLDG01135">
    <property type="entry name" value="C1.5.6:_HAD__Beta-PGM__Phospha"/>
    <property type="match status" value="1"/>
</dbReference>
<dbReference type="SFLD" id="SFLDG01129">
    <property type="entry name" value="C1.5:_HAD__Beta-PGM__Phosphata"/>
    <property type="match status" value="1"/>
</dbReference>
<reference evidence="2" key="1">
    <citation type="submission" date="2016-10" db="EMBL/GenBank/DDBJ databases">
        <authorList>
            <person name="Varghese N."/>
            <person name="Submissions S."/>
        </authorList>
    </citation>
    <scope>NUCLEOTIDE SEQUENCE [LARGE SCALE GENOMIC DNA]</scope>
    <source>
        <strain evidence="2">DSM 18733</strain>
    </source>
</reference>
<dbReference type="GO" id="GO:0008253">
    <property type="term" value="F:5'-nucleotidase activity"/>
    <property type="evidence" value="ECO:0007669"/>
    <property type="project" value="InterPro"/>
</dbReference>
<name>A0A1H7TH21_OLID1</name>
<dbReference type="RefSeq" id="WP_093326740.1">
    <property type="nucleotide sequence ID" value="NZ_FOAF01000004.1"/>
</dbReference>
<dbReference type="Proteomes" id="UP000199421">
    <property type="component" value="Unassembled WGS sequence"/>
</dbReference>
<dbReference type="InterPro" id="IPR023214">
    <property type="entry name" value="HAD_sf"/>
</dbReference>
<proteinExistence type="predicted"/>
<dbReference type="NCBIfam" id="TIGR02254">
    <property type="entry name" value="YjjG_YfnB"/>
    <property type="match status" value="1"/>
</dbReference>
<keyword evidence="2" id="KW-1185">Reference proteome</keyword>
<dbReference type="PANTHER" id="PTHR47478:SF1">
    <property type="entry name" value="PYRIMIDINE 5'-NUCLEOTIDASE YJJG"/>
    <property type="match status" value="1"/>
</dbReference>
<organism evidence="1 2">
    <name type="scientific">Olivibacter domesticus</name>
    <name type="common">Pseudosphingobacterium domesticum</name>
    <dbReference type="NCBI Taxonomy" id="407022"/>
    <lineage>
        <taxon>Bacteria</taxon>
        <taxon>Pseudomonadati</taxon>
        <taxon>Bacteroidota</taxon>
        <taxon>Sphingobacteriia</taxon>
        <taxon>Sphingobacteriales</taxon>
        <taxon>Sphingobacteriaceae</taxon>
        <taxon>Olivibacter</taxon>
    </lineage>
</organism>
<dbReference type="InterPro" id="IPR036412">
    <property type="entry name" value="HAD-like_sf"/>
</dbReference>
<dbReference type="PANTHER" id="PTHR47478">
    <property type="match status" value="1"/>
</dbReference>
<dbReference type="SUPFAM" id="SSF56784">
    <property type="entry name" value="HAD-like"/>
    <property type="match status" value="1"/>
</dbReference>
<evidence type="ECO:0000313" key="1">
    <source>
        <dbReference type="EMBL" id="SEL83789.1"/>
    </source>
</evidence>
<dbReference type="NCBIfam" id="TIGR01509">
    <property type="entry name" value="HAD-SF-IA-v3"/>
    <property type="match status" value="1"/>
</dbReference>
<dbReference type="Pfam" id="PF00702">
    <property type="entry name" value="Hydrolase"/>
    <property type="match status" value="1"/>
</dbReference>
<dbReference type="InterPro" id="IPR023198">
    <property type="entry name" value="PGP-like_dom2"/>
</dbReference>
<sequence>MRYSNKKHIFFDLDHTLWDFDKNATEALQELFLVYKFVDLGISSADKFIETYGRNNQRVWALYHNGKIDKAQLRKARFADTFTELGLSPTLFPASFEADYLRICPTKTNLFPGTHETLSYLKEKYVLHLISNGFKDAAEIKVEKTDLKKYFSQIVISEDVGVHKPHPDIYQYSLRAAKAEKAESIMIGDSVEADIRGAQAFGLEAIYFNPNGLQEPTDIKHSIKELVELKDLF</sequence>
<dbReference type="OrthoDB" id="9802350at2"/>
<accession>A0A1H7TH21</accession>
<keyword evidence="1" id="KW-0378">Hydrolase</keyword>
<dbReference type="Gene3D" id="3.40.50.1000">
    <property type="entry name" value="HAD superfamily/HAD-like"/>
    <property type="match status" value="1"/>
</dbReference>
<dbReference type="AlphaFoldDB" id="A0A1H7TH21"/>
<dbReference type="InterPro" id="IPR011951">
    <property type="entry name" value="HAD-SF_hydro_IA_YjjG/PynA"/>
</dbReference>
<dbReference type="NCBIfam" id="TIGR01549">
    <property type="entry name" value="HAD-SF-IA-v1"/>
    <property type="match status" value="1"/>
</dbReference>
<dbReference type="Gene3D" id="1.10.150.240">
    <property type="entry name" value="Putative phosphatase, domain 2"/>
    <property type="match status" value="1"/>
</dbReference>
<gene>
    <name evidence="1" type="ORF">SAMN05661044_03516</name>
</gene>
<protein>
    <submittedName>
        <fullName evidence="1">Putative hydrolase of the HAD superfamily</fullName>
    </submittedName>
</protein>
<dbReference type="STRING" id="407022.SAMN05661044_03516"/>
<dbReference type="InterPro" id="IPR006439">
    <property type="entry name" value="HAD-SF_hydro_IA"/>
</dbReference>
<dbReference type="InterPro" id="IPR052550">
    <property type="entry name" value="Pyrimidine_5'-ntase_YjjG"/>
</dbReference>
<dbReference type="PRINTS" id="PR00413">
    <property type="entry name" value="HADHALOGNASE"/>
</dbReference>
<dbReference type="EMBL" id="FOAF01000004">
    <property type="protein sequence ID" value="SEL83789.1"/>
    <property type="molecule type" value="Genomic_DNA"/>
</dbReference>
<dbReference type="SFLD" id="SFLDS00003">
    <property type="entry name" value="Haloacid_Dehalogenase"/>
    <property type="match status" value="1"/>
</dbReference>